<dbReference type="EMBL" id="JAUJYO010000019">
    <property type="protein sequence ID" value="KAK1288037.1"/>
    <property type="molecule type" value="Genomic_DNA"/>
</dbReference>
<sequence length="62" mass="6922">MEKYILMKAIFIGQAIFRLYDTFLLLGLSSKVLLIHISKGGGNLEMIDAVSPIEVVTRILNN</sequence>
<name>A0AAV9CIW3_ACOCL</name>
<reference evidence="1" key="1">
    <citation type="journal article" date="2023" name="Nat. Commun.">
        <title>Diploid and tetraploid genomes of Acorus and the evolution of monocots.</title>
        <authorList>
            <person name="Ma L."/>
            <person name="Liu K.W."/>
            <person name="Li Z."/>
            <person name="Hsiao Y.Y."/>
            <person name="Qi Y."/>
            <person name="Fu T."/>
            <person name="Tang G.D."/>
            <person name="Zhang D."/>
            <person name="Sun W.H."/>
            <person name="Liu D.K."/>
            <person name="Li Y."/>
            <person name="Chen G.Z."/>
            <person name="Liu X.D."/>
            <person name="Liao X.Y."/>
            <person name="Jiang Y.T."/>
            <person name="Yu X."/>
            <person name="Hao Y."/>
            <person name="Huang J."/>
            <person name="Zhao X.W."/>
            <person name="Ke S."/>
            <person name="Chen Y.Y."/>
            <person name="Wu W.L."/>
            <person name="Hsu J.L."/>
            <person name="Lin Y.F."/>
            <person name="Huang M.D."/>
            <person name="Li C.Y."/>
            <person name="Huang L."/>
            <person name="Wang Z.W."/>
            <person name="Zhao X."/>
            <person name="Zhong W.Y."/>
            <person name="Peng D.H."/>
            <person name="Ahmad S."/>
            <person name="Lan S."/>
            <person name="Zhang J.S."/>
            <person name="Tsai W.C."/>
            <person name="Van de Peer Y."/>
            <person name="Liu Z.J."/>
        </authorList>
    </citation>
    <scope>NUCLEOTIDE SEQUENCE</scope>
    <source>
        <strain evidence="1">CP</strain>
    </source>
</reference>
<organism evidence="1 2">
    <name type="scientific">Acorus calamus</name>
    <name type="common">Sweet flag</name>
    <dbReference type="NCBI Taxonomy" id="4465"/>
    <lineage>
        <taxon>Eukaryota</taxon>
        <taxon>Viridiplantae</taxon>
        <taxon>Streptophyta</taxon>
        <taxon>Embryophyta</taxon>
        <taxon>Tracheophyta</taxon>
        <taxon>Spermatophyta</taxon>
        <taxon>Magnoliopsida</taxon>
        <taxon>Liliopsida</taxon>
        <taxon>Acoraceae</taxon>
        <taxon>Acorus</taxon>
    </lineage>
</organism>
<proteinExistence type="predicted"/>
<accession>A0AAV9CIW3</accession>
<gene>
    <name evidence="1" type="ORF">QJS10_CPB19g00259</name>
</gene>
<dbReference type="Proteomes" id="UP001180020">
    <property type="component" value="Unassembled WGS sequence"/>
</dbReference>
<dbReference type="AlphaFoldDB" id="A0AAV9CIW3"/>
<keyword evidence="2" id="KW-1185">Reference proteome</keyword>
<reference evidence="1" key="2">
    <citation type="submission" date="2023-06" db="EMBL/GenBank/DDBJ databases">
        <authorList>
            <person name="Ma L."/>
            <person name="Liu K.-W."/>
            <person name="Li Z."/>
            <person name="Hsiao Y.-Y."/>
            <person name="Qi Y."/>
            <person name="Fu T."/>
            <person name="Tang G."/>
            <person name="Zhang D."/>
            <person name="Sun W.-H."/>
            <person name="Liu D.-K."/>
            <person name="Li Y."/>
            <person name="Chen G.-Z."/>
            <person name="Liu X.-D."/>
            <person name="Liao X.-Y."/>
            <person name="Jiang Y.-T."/>
            <person name="Yu X."/>
            <person name="Hao Y."/>
            <person name="Huang J."/>
            <person name="Zhao X.-W."/>
            <person name="Ke S."/>
            <person name="Chen Y.-Y."/>
            <person name="Wu W.-L."/>
            <person name="Hsu J.-L."/>
            <person name="Lin Y.-F."/>
            <person name="Huang M.-D."/>
            <person name="Li C.-Y."/>
            <person name="Huang L."/>
            <person name="Wang Z.-W."/>
            <person name="Zhao X."/>
            <person name="Zhong W.-Y."/>
            <person name="Peng D.-H."/>
            <person name="Ahmad S."/>
            <person name="Lan S."/>
            <person name="Zhang J.-S."/>
            <person name="Tsai W.-C."/>
            <person name="Van De Peer Y."/>
            <person name="Liu Z.-J."/>
        </authorList>
    </citation>
    <scope>NUCLEOTIDE SEQUENCE</scope>
    <source>
        <strain evidence="1">CP</strain>
        <tissue evidence="1">Leaves</tissue>
    </source>
</reference>
<evidence type="ECO:0000313" key="1">
    <source>
        <dbReference type="EMBL" id="KAK1288037.1"/>
    </source>
</evidence>
<comment type="caution">
    <text evidence="1">The sequence shown here is derived from an EMBL/GenBank/DDBJ whole genome shotgun (WGS) entry which is preliminary data.</text>
</comment>
<evidence type="ECO:0000313" key="2">
    <source>
        <dbReference type="Proteomes" id="UP001180020"/>
    </source>
</evidence>
<protein>
    <submittedName>
        <fullName evidence="1">Uncharacterized protein</fullName>
    </submittedName>
</protein>